<dbReference type="KEGG" id="njp:NEJAP_1366"/>
<reference evidence="1 2" key="1">
    <citation type="journal article" date="2008" name="Int. J. Syst. Evol. Microbiol.">
        <title>Neptunomonas japonica sp. nov., an Osedax japonicus symbiont-like bacterium isolated from sediment adjacent to sperm whale carcasses off Kagoshima, Japan.</title>
        <authorList>
            <person name="Miyazaki M."/>
            <person name="Nogi Y."/>
            <person name="Fujiwara Y."/>
            <person name="Kawato M."/>
            <person name="Kubokawa K."/>
            <person name="Horikoshi K."/>
        </authorList>
    </citation>
    <scope>NUCLEOTIDE SEQUENCE [LARGE SCALE GENOMIC DNA]</scope>
    <source>
        <strain evidence="1 2">JAMM 1380</strain>
    </source>
</reference>
<dbReference type="AlphaFoldDB" id="A0A7R6PGS2"/>
<dbReference type="Proteomes" id="UP000595332">
    <property type="component" value="Chromosome"/>
</dbReference>
<keyword evidence="2" id="KW-1185">Reference proteome</keyword>
<gene>
    <name evidence="1" type="primary">tusB</name>
    <name evidence="1" type="ORF">NEJAP_1366</name>
</gene>
<dbReference type="Pfam" id="PF04077">
    <property type="entry name" value="DsrH"/>
    <property type="match status" value="1"/>
</dbReference>
<proteinExistence type="predicted"/>
<dbReference type="PANTHER" id="PTHR37526:SF1">
    <property type="entry name" value="PROTEIN TUSB"/>
    <property type="match status" value="1"/>
</dbReference>
<dbReference type="SUPFAM" id="SSF75169">
    <property type="entry name" value="DsrEFH-like"/>
    <property type="match status" value="1"/>
</dbReference>
<accession>A0A7R6PGS2</accession>
<evidence type="ECO:0000313" key="2">
    <source>
        <dbReference type="Proteomes" id="UP000595332"/>
    </source>
</evidence>
<evidence type="ECO:0000313" key="1">
    <source>
        <dbReference type="EMBL" id="BBB29318.1"/>
    </source>
</evidence>
<dbReference type="InterPro" id="IPR007215">
    <property type="entry name" value="Sulphur_relay_TusB/DsrH"/>
</dbReference>
<dbReference type="NCBIfam" id="TIGR03011">
    <property type="entry name" value="sulf_tusB_dsrH"/>
    <property type="match status" value="1"/>
</dbReference>
<dbReference type="PANTHER" id="PTHR37526">
    <property type="entry name" value="PROTEIN TUSB"/>
    <property type="match status" value="1"/>
</dbReference>
<name>A0A7R6PGS2_9GAMM</name>
<dbReference type="GO" id="GO:0002143">
    <property type="term" value="P:tRNA wobble position uridine thiolation"/>
    <property type="evidence" value="ECO:0007669"/>
    <property type="project" value="InterPro"/>
</dbReference>
<sequence>MTTLHTINKPPSNAALWHSCIAALLPGDTLLIIENGVYAATHTIIAQQLSTLEEIDISFLSADLQARGLILADNNKISAVDDQQFVELACQHSKTVSWF</sequence>
<dbReference type="GO" id="GO:1990228">
    <property type="term" value="C:sulfurtransferase complex"/>
    <property type="evidence" value="ECO:0007669"/>
    <property type="project" value="TreeGrafter"/>
</dbReference>
<protein>
    <submittedName>
        <fullName evidence="1">tRNA 2-thiouridine synthesizing protein B</fullName>
    </submittedName>
</protein>
<organism evidence="1 2">
    <name type="scientific">Neptunomonas japonica JAMM 1380</name>
    <dbReference type="NCBI Taxonomy" id="1441457"/>
    <lineage>
        <taxon>Bacteria</taxon>
        <taxon>Pseudomonadati</taxon>
        <taxon>Pseudomonadota</taxon>
        <taxon>Gammaproteobacteria</taxon>
        <taxon>Oceanospirillales</taxon>
        <taxon>Oceanospirillaceae</taxon>
        <taxon>Neptunomonas</taxon>
    </lineage>
</organism>
<dbReference type="Gene3D" id="3.40.1260.10">
    <property type="entry name" value="DsrEFH-like"/>
    <property type="match status" value="1"/>
</dbReference>
<dbReference type="InterPro" id="IPR027396">
    <property type="entry name" value="DsrEFH-like"/>
</dbReference>
<dbReference type="RefSeq" id="WP_201349926.1">
    <property type="nucleotide sequence ID" value="NZ_AP014546.1"/>
</dbReference>
<dbReference type="EMBL" id="AP014546">
    <property type="protein sequence ID" value="BBB29318.1"/>
    <property type="molecule type" value="Genomic_DNA"/>
</dbReference>